<dbReference type="PANTHER" id="PTHR30629:SF2">
    <property type="entry name" value="PROPHAGE INTEGRASE INTS-RELATED"/>
    <property type="match status" value="1"/>
</dbReference>
<dbReference type="EMBL" id="FOZG01000003">
    <property type="protein sequence ID" value="SFS11730.1"/>
    <property type="molecule type" value="Genomic_DNA"/>
</dbReference>
<reference evidence="4 5" key="1">
    <citation type="submission" date="2016-10" db="EMBL/GenBank/DDBJ databases">
        <authorList>
            <person name="de Groot N.N."/>
        </authorList>
    </citation>
    <scope>NUCLEOTIDE SEQUENCE [LARGE SCALE GENOMIC DNA]</scope>
    <source>
        <strain evidence="4 5">S5-249</strain>
    </source>
</reference>
<dbReference type="InterPro" id="IPR050808">
    <property type="entry name" value="Phage_Integrase"/>
</dbReference>
<gene>
    <name evidence="4" type="ORF">SAMN05192580_3629</name>
</gene>
<dbReference type="Proteomes" id="UP000198824">
    <property type="component" value="Unassembled WGS sequence"/>
</dbReference>
<evidence type="ECO:0000313" key="5">
    <source>
        <dbReference type="Proteomes" id="UP000198824"/>
    </source>
</evidence>
<dbReference type="RefSeq" id="WP_093316792.1">
    <property type="nucleotide sequence ID" value="NZ_FOZG01000003.1"/>
</dbReference>
<organism evidence="4 5">
    <name type="scientific">Sphingomonas jatrophae</name>
    <dbReference type="NCBI Taxonomy" id="1166337"/>
    <lineage>
        <taxon>Bacteria</taxon>
        <taxon>Pseudomonadati</taxon>
        <taxon>Pseudomonadota</taxon>
        <taxon>Alphaproteobacteria</taxon>
        <taxon>Sphingomonadales</taxon>
        <taxon>Sphingomonadaceae</taxon>
        <taxon>Sphingomonas</taxon>
    </lineage>
</organism>
<dbReference type="AlphaFoldDB" id="A0A1I6M7N6"/>
<evidence type="ECO:0000313" key="4">
    <source>
        <dbReference type="EMBL" id="SFS11730.1"/>
    </source>
</evidence>
<name>A0A1I6M7N6_9SPHN</name>
<proteinExistence type="inferred from homology"/>
<evidence type="ECO:0000256" key="1">
    <source>
        <dbReference type="ARBA" id="ARBA00008857"/>
    </source>
</evidence>
<evidence type="ECO:0000259" key="3">
    <source>
        <dbReference type="Pfam" id="PF13356"/>
    </source>
</evidence>
<protein>
    <recommendedName>
        <fullName evidence="3">Integrase DNA-binding domain-containing protein</fullName>
    </recommendedName>
</protein>
<dbReference type="OrthoDB" id="7388552at2"/>
<accession>A0A1I6M7N6</accession>
<feature type="domain" description="Integrase DNA-binding" evidence="3">
    <location>
        <begin position="11"/>
        <end position="95"/>
    </location>
</feature>
<dbReference type="Pfam" id="PF13356">
    <property type="entry name" value="Arm-DNA-bind_3"/>
    <property type="match status" value="1"/>
</dbReference>
<dbReference type="GO" id="GO:0015074">
    <property type="term" value="P:DNA integration"/>
    <property type="evidence" value="ECO:0007669"/>
    <property type="project" value="UniProtKB-KW"/>
</dbReference>
<keyword evidence="5" id="KW-1185">Reference proteome</keyword>
<dbReference type="Gene3D" id="3.30.160.390">
    <property type="entry name" value="Integrase, DNA-binding domain"/>
    <property type="match status" value="1"/>
</dbReference>
<dbReference type="InterPro" id="IPR025166">
    <property type="entry name" value="Integrase_DNA_bind_dom"/>
</dbReference>
<comment type="similarity">
    <text evidence="1">Belongs to the 'phage' integrase family.</text>
</comment>
<evidence type="ECO:0000256" key="2">
    <source>
        <dbReference type="ARBA" id="ARBA00022908"/>
    </source>
</evidence>
<keyword evidence="2" id="KW-0229">DNA integration</keyword>
<dbReference type="STRING" id="1166337.SAMN05192580_3629"/>
<dbReference type="PANTHER" id="PTHR30629">
    <property type="entry name" value="PROPHAGE INTEGRASE"/>
    <property type="match status" value="1"/>
</dbReference>
<dbReference type="InterPro" id="IPR038488">
    <property type="entry name" value="Integrase_DNA-bd_sf"/>
</dbReference>
<sequence>MFFVAKHKLIDRWIQAARPASAGRREIGDALCPGLYLRITVTGVKTWSVVIRVRDQVQRHTLGRYPVVTLASAREQALKLLRHASEGGDLPADAEAARAEAERAAEDTSASFGALVDAYETHIKANARSWQMIDNSLRRAEVMPLHAKRADEVTRRELMGVIDGIAAAGTCE</sequence>